<proteinExistence type="predicted"/>
<keyword evidence="2" id="KW-0238">DNA-binding</keyword>
<dbReference type="AlphaFoldDB" id="A0A1X0A8C9"/>
<accession>A0A1X0A8C9</accession>
<evidence type="ECO:0000256" key="1">
    <source>
        <dbReference type="ARBA" id="ARBA00023015"/>
    </source>
</evidence>
<dbReference type="PANTHER" id="PTHR46796">
    <property type="entry name" value="HTH-TYPE TRANSCRIPTIONAL ACTIVATOR RHAS-RELATED"/>
    <property type="match status" value="1"/>
</dbReference>
<keyword evidence="1" id="KW-0805">Transcription regulation</keyword>
<evidence type="ECO:0000313" key="5">
    <source>
        <dbReference type="EMBL" id="ORA26299.1"/>
    </source>
</evidence>
<dbReference type="STRING" id="1927124.BST13_32080"/>
<dbReference type="EMBL" id="MVHF01000050">
    <property type="protein sequence ID" value="ORA26299.1"/>
    <property type="molecule type" value="Genomic_DNA"/>
</dbReference>
<sequence>MDLLQEHLMRARASGGVFARSTARPPWGLRLPGAIQLAVHAVIQGTAWLWVDGVDGVDGPTELRPGDLALVRGGPDHFIAHQPGAPCVTHEEFQSLPDTDEYVAGNSVAVFLCGAYRFAGDIGRSLVDALPPVLSLPASIDDPIHAVVSLLSREMAHEQPGRQTILDRLLDVLVVLGLRSGLGRSPNPPAWFRAAAADPRLEPALQAIHGEPEKPWTVVELARTSHMSRANFARAFQQMLGQTPMRYLTDWRMTLARDLLLTSDETPEQIASHIGYGSVYAFTTAFHRHHGQPPRRWKHAAANSLT</sequence>
<dbReference type="RefSeq" id="WP_083169338.1">
    <property type="nucleotide sequence ID" value="NZ_MVHF01000050.1"/>
</dbReference>
<dbReference type="OrthoDB" id="241790at2"/>
<dbReference type="Pfam" id="PF12852">
    <property type="entry name" value="Cupin_6"/>
    <property type="match status" value="1"/>
</dbReference>
<reference evidence="5 6" key="1">
    <citation type="submission" date="2017-02" db="EMBL/GenBank/DDBJ databases">
        <title>The new phylogeny of genus Mycobacterium.</title>
        <authorList>
            <person name="Tortoli E."/>
            <person name="Trovato A."/>
            <person name="Cirillo D.M."/>
        </authorList>
    </citation>
    <scope>NUCLEOTIDE SEQUENCE [LARGE SCALE GENOMIC DNA]</scope>
    <source>
        <strain evidence="5 6">RW6</strain>
    </source>
</reference>
<dbReference type="GO" id="GO:0003700">
    <property type="term" value="F:DNA-binding transcription factor activity"/>
    <property type="evidence" value="ECO:0007669"/>
    <property type="project" value="InterPro"/>
</dbReference>
<keyword evidence="3" id="KW-0804">Transcription</keyword>
<dbReference type="SUPFAM" id="SSF46689">
    <property type="entry name" value="Homeodomain-like"/>
    <property type="match status" value="2"/>
</dbReference>
<gene>
    <name evidence="5" type="ORF">BST13_32080</name>
</gene>
<dbReference type="PROSITE" id="PS01124">
    <property type="entry name" value="HTH_ARAC_FAMILY_2"/>
    <property type="match status" value="1"/>
</dbReference>
<name>A0A1X0A8C9_9MYCO</name>
<dbReference type="Proteomes" id="UP000192448">
    <property type="component" value="Unassembled WGS sequence"/>
</dbReference>
<dbReference type="Pfam" id="PF12833">
    <property type="entry name" value="HTH_18"/>
    <property type="match status" value="1"/>
</dbReference>
<dbReference type="InterPro" id="IPR050204">
    <property type="entry name" value="AraC_XylS_family_regulators"/>
</dbReference>
<evidence type="ECO:0000259" key="4">
    <source>
        <dbReference type="PROSITE" id="PS01124"/>
    </source>
</evidence>
<evidence type="ECO:0000313" key="6">
    <source>
        <dbReference type="Proteomes" id="UP000192448"/>
    </source>
</evidence>
<comment type="caution">
    <text evidence="5">The sequence shown here is derived from an EMBL/GenBank/DDBJ whole genome shotgun (WGS) entry which is preliminary data.</text>
</comment>
<evidence type="ECO:0000256" key="2">
    <source>
        <dbReference type="ARBA" id="ARBA00023125"/>
    </source>
</evidence>
<keyword evidence="6" id="KW-1185">Reference proteome</keyword>
<dbReference type="SMART" id="SM00342">
    <property type="entry name" value="HTH_ARAC"/>
    <property type="match status" value="1"/>
</dbReference>
<dbReference type="InterPro" id="IPR032783">
    <property type="entry name" value="AraC_lig"/>
</dbReference>
<dbReference type="InterPro" id="IPR009057">
    <property type="entry name" value="Homeodomain-like_sf"/>
</dbReference>
<feature type="domain" description="HTH araC/xylS-type" evidence="4">
    <location>
        <begin position="202"/>
        <end position="300"/>
    </location>
</feature>
<evidence type="ECO:0000256" key="3">
    <source>
        <dbReference type="ARBA" id="ARBA00023163"/>
    </source>
</evidence>
<dbReference type="GO" id="GO:0043565">
    <property type="term" value="F:sequence-specific DNA binding"/>
    <property type="evidence" value="ECO:0007669"/>
    <property type="project" value="InterPro"/>
</dbReference>
<dbReference type="InterPro" id="IPR018060">
    <property type="entry name" value="HTH_AraC"/>
</dbReference>
<dbReference type="PANTHER" id="PTHR46796:SF13">
    <property type="entry name" value="HTH-TYPE TRANSCRIPTIONAL ACTIVATOR RHAS"/>
    <property type="match status" value="1"/>
</dbReference>
<protein>
    <submittedName>
        <fullName evidence="5">AraC family transcriptional regulator</fullName>
    </submittedName>
</protein>
<dbReference type="Gene3D" id="1.10.10.60">
    <property type="entry name" value="Homeodomain-like"/>
    <property type="match status" value="2"/>
</dbReference>
<organism evidence="5 6">
    <name type="scientific">Mycobacterium aquaticum</name>
    <dbReference type="NCBI Taxonomy" id="1927124"/>
    <lineage>
        <taxon>Bacteria</taxon>
        <taxon>Bacillati</taxon>
        <taxon>Actinomycetota</taxon>
        <taxon>Actinomycetes</taxon>
        <taxon>Mycobacteriales</taxon>
        <taxon>Mycobacteriaceae</taxon>
        <taxon>Mycobacterium</taxon>
    </lineage>
</organism>